<organism evidence="7 8">
    <name type="scientific">Paenibacillus hunanensis</name>
    <dbReference type="NCBI Taxonomy" id="539262"/>
    <lineage>
        <taxon>Bacteria</taxon>
        <taxon>Bacillati</taxon>
        <taxon>Bacillota</taxon>
        <taxon>Bacilli</taxon>
        <taxon>Bacillales</taxon>
        <taxon>Paenibacillaceae</taxon>
        <taxon>Paenibacillus</taxon>
    </lineage>
</organism>
<evidence type="ECO:0000256" key="5">
    <source>
        <dbReference type="ARBA" id="ARBA00023002"/>
    </source>
</evidence>
<gene>
    <name evidence="7" type="ORF">JOC58_001651</name>
</gene>
<feature type="domain" description="FAD/NAD(P)-binding" evidence="6">
    <location>
        <begin position="3"/>
        <end position="289"/>
    </location>
</feature>
<keyword evidence="3" id="KW-0285">Flavoprotein</keyword>
<dbReference type="RefSeq" id="WP_188776951.1">
    <property type="nucleotide sequence ID" value="NZ_BMMB01000008.1"/>
</dbReference>
<dbReference type="Gene3D" id="3.50.50.100">
    <property type="match status" value="1"/>
</dbReference>
<comment type="similarity">
    <text evidence="2">Belongs to the NADH dehydrogenase family.</text>
</comment>
<dbReference type="SUPFAM" id="SSF51905">
    <property type="entry name" value="FAD/NAD(P)-binding domain"/>
    <property type="match status" value="1"/>
</dbReference>
<reference evidence="7 8" key="1">
    <citation type="submission" date="2023-07" db="EMBL/GenBank/DDBJ databases">
        <title>Genomic Encyclopedia of Type Strains, Phase IV (KMG-IV): sequencing the most valuable type-strain genomes for metagenomic binning, comparative biology and taxonomic classification.</title>
        <authorList>
            <person name="Goeker M."/>
        </authorList>
    </citation>
    <scope>NUCLEOTIDE SEQUENCE [LARGE SCALE GENOMIC DNA]</scope>
    <source>
        <strain evidence="7 8">DSM 22170</strain>
    </source>
</reference>
<protein>
    <submittedName>
        <fullName evidence="7">NADH dehydrogenase</fullName>
    </submittedName>
</protein>
<evidence type="ECO:0000256" key="3">
    <source>
        <dbReference type="ARBA" id="ARBA00022630"/>
    </source>
</evidence>
<dbReference type="PANTHER" id="PTHR42913">
    <property type="entry name" value="APOPTOSIS-INDUCING FACTOR 1"/>
    <property type="match status" value="1"/>
</dbReference>
<dbReference type="InterPro" id="IPR051169">
    <property type="entry name" value="NADH-Q_oxidoreductase"/>
</dbReference>
<evidence type="ECO:0000256" key="4">
    <source>
        <dbReference type="ARBA" id="ARBA00022827"/>
    </source>
</evidence>
<evidence type="ECO:0000313" key="7">
    <source>
        <dbReference type="EMBL" id="MDR6243758.1"/>
    </source>
</evidence>
<comment type="cofactor">
    <cofactor evidence="1">
        <name>FAD</name>
        <dbReference type="ChEBI" id="CHEBI:57692"/>
    </cofactor>
</comment>
<evidence type="ECO:0000259" key="6">
    <source>
        <dbReference type="Pfam" id="PF07992"/>
    </source>
</evidence>
<dbReference type="EMBL" id="JAVDQH010000005">
    <property type="protein sequence ID" value="MDR6243758.1"/>
    <property type="molecule type" value="Genomic_DNA"/>
</dbReference>
<name>A0ABU1IZW5_9BACL</name>
<sequence length="362" mass="39699">MKNFVILGGGYGGITLLHELLDQKIPADTQITLIDRMPFQGLKTEYYALAAGTSSDVELRVKYPAHSKLTIRHGEVTNVKLDEKMIEFADESTLEYDQLVIALGCTDNFHGVPGAEEHTCTIQTFEATRETYRRVNNLPPGSTINVVGGGLSGIEIAAEIRESREDLNVRILDRGERLLSSSPARLSKYVEAWFREHNVELRNKINISRVEPDSVYNGPEERISADITIWTAGIRPVPLIDELNVNLDNSGRVILDELYRIPGRPEVFVCGDCASLPFAASAQAAQAQAEQIANVVVAGWKNETPKVQPLKLKGTLGSLGKHDGFGSGFSFGFGAKGKSSVTGRVPRLLKSGVLWMSKHHFG</sequence>
<dbReference type="InterPro" id="IPR036188">
    <property type="entry name" value="FAD/NAD-bd_sf"/>
</dbReference>
<dbReference type="PRINTS" id="PR00368">
    <property type="entry name" value="FADPNR"/>
</dbReference>
<proteinExistence type="inferred from homology"/>
<evidence type="ECO:0000313" key="8">
    <source>
        <dbReference type="Proteomes" id="UP001185028"/>
    </source>
</evidence>
<evidence type="ECO:0000256" key="2">
    <source>
        <dbReference type="ARBA" id="ARBA00005272"/>
    </source>
</evidence>
<keyword evidence="5" id="KW-0560">Oxidoreductase</keyword>
<comment type="caution">
    <text evidence="7">The sequence shown here is derived from an EMBL/GenBank/DDBJ whole genome shotgun (WGS) entry which is preliminary data.</text>
</comment>
<accession>A0ABU1IZW5</accession>
<dbReference type="Pfam" id="PF07992">
    <property type="entry name" value="Pyr_redox_2"/>
    <property type="match status" value="1"/>
</dbReference>
<dbReference type="PANTHER" id="PTHR42913:SF3">
    <property type="entry name" value="64 KDA MITOCHONDRIAL NADH DEHYDROGENASE (EUROFUNG)"/>
    <property type="match status" value="1"/>
</dbReference>
<keyword evidence="4" id="KW-0274">FAD</keyword>
<keyword evidence="8" id="KW-1185">Reference proteome</keyword>
<evidence type="ECO:0000256" key="1">
    <source>
        <dbReference type="ARBA" id="ARBA00001974"/>
    </source>
</evidence>
<dbReference type="InterPro" id="IPR023753">
    <property type="entry name" value="FAD/NAD-binding_dom"/>
</dbReference>
<dbReference type="Proteomes" id="UP001185028">
    <property type="component" value="Unassembled WGS sequence"/>
</dbReference>